<name>A0A0C9RLC7_9HYME</name>
<feature type="region of interest" description="Disordered" evidence="1">
    <location>
        <begin position="86"/>
        <end position="108"/>
    </location>
</feature>
<protein>
    <submittedName>
        <fullName evidence="2">SLC22A10 protein</fullName>
    </submittedName>
</protein>
<evidence type="ECO:0000313" key="2">
    <source>
        <dbReference type="EMBL" id="JAG78847.1"/>
    </source>
</evidence>
<evidence type="ECO:0000256" key="1">
    <source>
        <dbReference type="SAM" id="MobiDB-lite"/>
    </source>
</evidence>
<reference evidence="2" key="1">
    <citation type="submission" date="2015-01" db="EMBL/GenBank/DDBJ databases">
        <title>Transcriptome Assembly of Fopius arisanus.</title>
        <authorList>
            <person name="Geib S."/>
        </authorList>
    </citation>
    <scope>NUCLEOTIDE SEQUENCE</scope>
</reference>
<proteinExistence type="predicted"/>
<accession>A0A0C9RLC7</accession>
<dbReference type="AlphaFoldDB" id="A0A0C9RLC7"/>
<organism evidence="2">
    <name type="scientific">Fopius arisanus</name>
    <dbReference type="NCBI Taxonomy" id="64838"/>
    <lineage>
        <taxon>Eukaryota</taxon>
        <taxon>Metazoa</taxon>
        <taxon>Ecdysozoa</taxon>
        <taxon>Arthropoda</taxon>
        <taxon>Hexapoda</taxon>
        <taxon>Insecta</taxon>
        <taxon>Pterygota</taxon>
        <taxon>Neoptera</taxon>
        <taxon>Endopterygota</taxon>
        <taxon>Hymenoptera</taxon>
        <taxon>Apocrita</taxon>
        <taxon>Ichneumonoidea</taxon>
        <taxon>Braconidae</taxon>
        <taxon>Opiinae</taxon>
        <taxon>Fopius</taxon>
    </lineage>
</organism>
<sequence length="125" mass="14763">MYHKMFILSVSSSLYLRKREQKYNYLINISGVFHSFIYYSVRFLEETKNIGDKRKFLPPGITISSPHTQGQCYTPGIPSRKRWKNMKNKISGGGLDESNESRNLQSRKRPECRRDFHCVQVFPHM</sequence>
<dbReference type="EMBL" id="GBYB01009080">
    <property type="protein sequence ID" value="JAG78847.1"/>
    <property type="molecule type" value="Transcribed_RNA"/>
</dbReference>
<gene>
    <name evidence="2" type="primary">SLC22A10</name>
    <name evidence="2" type="ORF">g.54150</name>
</gene>